<reference evidence="2 3" key="1">
    <citation type="submission" date="2024-03" db="EMBL/GenBank/DDBJ databases">
        <title>Role of Flies in the Dissemination of Carbapenem-Resistant Enterobacteriaceae (CRE): An Epidemiological and Genomic Study in China.</title>
        <authorList>
            <person name="Chen K."/>
            <person name="Zhang R."/>
            <person name="Chen S."/>
        </authorList>
    </citation>
    <scope>NUCLEOTIDE SEQUENCE [LARGE SCALE GENOMIC DNA]</scope>
    <source>
        <strain evidence="3">fly-313</strain>
    </source>
</reference>
<evidence type="ECO:0008006" key="4">
    <source>
        <dbReference type="Google" id="ProtNLM"/>
    </source>
</evidence>
<feature type="signal peptide" evidence="1">
    <location>
        <begin position="1"/>
        <end position="22"/>
    </location>
</feature>
<evidence type="ECO:0000313" key="3">
    <source>
        <dbReference type="Proteomes" id="UP001561463"/>
    </source>
</evidence>
<keyword evidence="3" id="KW-1185">Reference proteome</keyword>
<accession>A0ABV4A842</accession>
<feature type="chain" id="PRO_5047458791" description="Lipoprotein" evidence="1">
    <location>
        <begin position="23"/>
        <end position="211"/>
    </location>
</feature>
<organism evidence="2 3">
    <name type="scientific">Pseudenterobacter timonensis</name>
    <dbReference type="NCBI Taxonomy" id="1755099"/>
    <lineage>
        <taxon>Bacteria</taxon>
        <taxon>Pseudomonadati</taxon>
        <taxon>Pseudomonadota</taxon>
        <taxon>Gammaproteobacteria</taxon>
        <taxon>Enterobacterales</taxon>
        <taxon>Enterobacteriaceae</taxon>
        <taxon>Pseudenterobacter</taxon>
    </lineage>
</organism>
<gene>
    <name evidence="2" type="ORF">AB7Z85_07770</name>
</gene>
<dbReference type="RefSeq" id="WP_369497368.1">
    <property type="nucleotide sequence ID" value="NZ_JBFZPZ010000004.1"/>
</dbReference>
<dbReference type="PROSITE" id="PS51257">
    <property type="entry name" value="PROKAR_LIPOPROTEIN"/>
    <property type="match status" value="1"/>
</dbReference>
<dbReference type="EMBL" id="JBFZPZ010000004">
    <property type="protein sequence ID" value="MEX9252403.1"/>
    <property type="molecule type" value="Genomic_DNA"/>
</dbReference>
<protein>
    <recommendedName>
        <fullName evidence="4">Lipoprotein</fullName>
    </recommendedName>
</protein>
<evidence type="ECO:0000313" key="2">
    <source>
        <dbReference type="EMBL" id="MEX9252403.1"/>
    </source>
</evidence>
<keyword evidence="1" id="KW-0732">Signal</keyword>
<name>A0ABV4A842_9ENTR</name>
<evidence type="ECO:0000256" key="1">
    <source>
        <dbReference type="SAM" id="SignalP"/>
    </source>
</evidence>
<comment type="caution">
    <text evidence="2">The sequence shown here is derived from an EMBL/GenBank/DDBJ whole genome shotgun (WGS) entry which is preliminary data.</text>
</comment>
<proteinExistence type="predicted"/>
<sequence length="211" mass="23053">MFRKFFVVRTGVCGALFLGACAFGLAKCSDTTSHVAHVVKANHKTPEVEANYAASDLVPFTDWNDITNHTTTHYKCSGGQSVTVDDVATTDKDLNGGLPTIEMYEFISVSQNGFVIAKNDVPDSRYYHEGVQSQDYTGAYVGKASAGGKNANGNEVVFTFFTVTPPDSKSNMFNVLNSDNKAKANKYYLTTQTLDSKNNFADVQYTCEEVK</sequence>
<dbReference type="Proteomes" id="UP001561463">
    <property type="component" value="Unassembled WGS sequence"/>
</dbReference>